<feature type="chain" id="PRO_5045139282" evidence="2">
    <location>
        <begin position="31"/>
        <end position="782"/>
    </location>
</feature>
<feature type="region of interest" description="Disordered" evidence="1">
    <location>
        <begin position="407"/>
        <end position="427"/>
    </location>
</feature>
<feature type="compositionally biased region" description="Low complexity" evidence="1">
    <location>
        <begin position="693"/>
        <end position="704"/>
    </location>
</feature>
<proteinExistence type="predicted"/>
<feature type="signal peptide" evidence="2">
    <location>
        <begin position="1"/>
        <end position="30"/>
    </location>
</feature>
<feature type="compositionally biased region" description="Low complexity" evidence="1">
    <location>
        <begin position="632"/>
        <end position="643"/>
    </location>
</feature>
<feature type="compositionally biased region" description="Basic and acidic residues" evidence="1">
    <location>
        <begin position="482"/>
        <end position="504"/>
    </location>
</feature>
<gene>
    <name evidence="3" type="ORF">ABXR19_04455</name>
</gene>
<feature type="compositionally biased region" description="Low complexity" evidence="1">
    <location>
        <begin position="579"/>
        <end position="605"/>
    </location>
</feature>
<keyword evidence="4" id="KW-1185">Reference proteome</keyword>
<accession>A0ABV2THQ3</accession>
<protein>
    <submittedName>
        <fullName evidence="3">DUF6600 domain-containing protein</fullName>
    </submittedName>
</protein>
<feature type="compositionally biased region" description="Basic and acidic residues" evidence="1">
    <location>
        <begin position="606"/>
        <end position="631"/>
    </location>
</feature>
<name>A0ABV2THQ3_9RHOO</name>
<evidence type="ECO:0000313" key="4">
    <source>
        <dbReference type="Proteomes" id="UP001549691"/>
    </source>
</evidence>
<dbReference type="RefSeq" id="WP_354599889.1">
    <property type="nucleotide sequence ID" value="NZ_JBEWZI010000003.1"/>
</dbReference>
<feature type="region of interest" description="Disordered" evidence="1">
    <location>
        <begin position="158"/>
        <end position="182"/>
    </location>
</feature>
<dbReference type="InterPro" id="IPR046535">
    <property type="entry name" value="DUF6600"/>
</dbReference>
<sequence>MWLARFSSPCRFVLAGFLSLLCLLALPARAADRDELVDPPSRALRLNYLSGTASFAPADSDDWEAATINRPLTQGDRLWVEKGERAELHVGSTVIRLAGATGLEVLELGDADLKLKLTQGSLSLRVRDYPDDEVIEIDTPNLAFEVGNPGEYRFDVNPDRDTTTVSARRGSGSAYSDDEARPPVRVNTGQRLRFDGRDLFVLESASVGPRDEFDRWVAQRDDREDASLSARYVSREMTGYEDLDAHGDWRDEPGYGAVWVPRITISNWAPYHHGHWAWVLPWGWTWVDDAPWGFAPFHYGRWAYFGSRWCWVPGPMVRRPVYAPALVAFVGGRSGGVSISLSTGLPGVAWFALGPNEPYRPAYRHRPEYLGRVNPHITVNRTVNVYVNQRAPHAVAVMPERDFVRGAATRPGQVTPQRDHDLTRLPVRESVSIAPVRERSRDAVPTRNVPERVFRRSVVGQQRISQDRLRSPAERQGNAPGMREERSRESGAPRSGPERRENPSERLPAMRSEGPSSERQPVRESREERRLPGSDPAERRDGRRNDGPRAEDRNPARTDPRQPDQPRSSQDVERRRQQQDQQQESQRQQGQQQEQQRQQEQAQQRQRQEQDQRQQEQGRRQQQEQEQRRQQELQGQQRQQQEQEQQRRQQEQQAQQRQRQEQDLQRQRQEQEQRQQEQGRRQQQEQEQRRQQELQGQQRQQQEQEQQRRQQEQQAQQRQRQEQDLQRQQEQQQRQQEQLRRQQEAQRRESRQPEARQPERRPDKRGDEDEERKRGGGRGERR</sequence>
<feature type="compositionally biased region" description="Basic and acidic residues" evidence="1">
    <location>
        <begin position="417"/>
        <end position="427"/>
    </location>
</feature>
<feature type="region of interest" description="Disordered" evidence="1">
    <location>
        <begin position="454"/>
        <end position="782"/>
    </location>
</feature>
<feature type="compositionally biased region" description="Basic and acidic residues" evidence="1">
    <location>
        <begin position="520"/>
        <end position="578"/>
    </location>
</feature>
<feature type="compositionally biased region" description="Basic and acidic residues" evidence="1">
    <location>
        <begin position="658"/>
        <end position="692"/>
    </location>
</feature>
<keyword evidence="2" id="KW-0732">Signal</keyword>
<dbReference type="PANTHER" id="PTHR38731:SF3">
    <property type="entry name" value="BLL6125 PROTEIN"/>
    <property type="match status" value="1"/>
</dbReference>
<feature type="compositionally biased region" description="Basic and acidic residues" evidence="1">
    <location>
        <begin position="737"/>
        <end position="782"/>
    </location>
</feature>
<comment type="caution">
    <text evidence="3">The sequence shown here is derived from an EMBL/GenBank/DDBJ whole genome shotgun (WGS) entry which is preliminary data.</text>
</comment>
<evidence type="ECO:0000256" key="1">
    <source>
        <dbReference type="SAM" id="MobiDB-lite"/>
    </source>
</evidence>
<reference evidence="3 4" key="1">
    <citation type="submission" date="2024-07" db="EMBL/GenBank/DDBJ databases">
        <title>Uliginosibacterium flavum JJ3220;KACC:17644.</title>
        <authorList>
            <person name="Kim M.K."/>
        </authorList>
    </citation>
    <scope>NUCLEOTIDE SEQUENCE [LARGE SCALE GENOMIC DNA]</scope>
    <source>
        <strain evidence="3 4">KACC:17644</strain>
    </source>
</reference>
<dbReference type="PANTHER" id="PTHR38731">
    <property type="entry name" value="LIPL45-RELATED LIPOPROTEIN-RELATED"/>
    <property type="match status" value="1"/>
</dbReference>
<dbReference type="EMBL" id="JBEWZI010000003">
    <property type="protein sequence ID" value="MET7013429.1"/>
    <property type="molecule type" value="Genomic_DNA"/>
</dbReference>
<organism evidence="3 4">
    <name type="scientific">Uliginosibacterium flavum</name>
    <dbReference type="NCBI Taxonomy" id="1396831"/>
    <lineage>
        <taxon>Bacteria</taxon>
        <taxon>Pseudomonadati</taxon>
        <taxon>Pseudomonadota</taxon>
        <taxon>Betaproteobacteria</taxon>
        <taxon>Rhodocyclales</taxon>
        <taxon>Zoogloeaceae</taxon>
        <taxon>Uliginosibacterium</taxon>
    </lineage>
</organism>
<dbReference type="Pfam" id="PF20245">
    <property type="entry name" value="DUF6600"/>
    <property type="match status" value="1"/>
</dbReference>
<evidence type="ECO:0000256" key="2">
    <source>
        <dbReference type="SAM" id="SignalP"/>
    </source>
</evidence>
<dbReference type="Proteomes" id="UP001549691">
    <property type="component" value="Unassembled WGS sequence"/>
</dbReference>
<evidence type="ECO:0000313" key="3">
    <source>
        <dbReference type="EMBL" id="MET7013429.1"/>
    </source>
</evidence>